<comment type="caution">
    <text evidence="7">The sequence shown here is derived from an EMBL/GenBank/DDBJ whole genome shotgun (WGS) entry which is preliminary data.</text>
</comment>
<keyword evidence="4 5" id="KW-0067">ATP-binding</keyword>
<feature type="domain" description="UvrD-like helicase ATP-binding" evidence="6">
    <location>
        <begin position="208"/>
        <end position="545"/>
    </location>
</feature>
<name>A0ABR5PZ29_9ACTN</name>
<dbReference type="InterPro" id="IPR000212">
    <property type="entry name" value="DNA_helicase_UvrD/REP"/>
</dbReference>
<dbReference type="InterPro" id="IPR027417">
    <property type="entry name" value="P-loop_NTPase"/>
</dbReference>
<keyword evidence="8" id="KW-1185">Reference proteome</keyword>
<feature type="binding site" evidence="5">
    <location>
        <begin position="229"/>
        <end position="236"/>
    </location>
    <ligand>
        <name>ATP</name>
        <dbReference type="ChEBI" id="CHEBI:30616"/>
    </ligand>
</feature>
<dbReference type="GO" id="GO:0004386">
    <property type="term" value="F:helicase activity"/>
    <property type="evidence" value="ECO:0007669"/>
    <property type="project" value="UniProtKB-KW"/>
</dbReference>
<organism evidence="7 8">
    <name type="scientific">Lancefieldella rimae</name>
    <dbReference type="NCBI Taxonomy" id="1383"/>
    <lineage>
        <taxon>Bacteria</taxon>
        <taxon>Bacillati</taxon>
        <taxon>Actinomycetota</taxon>
        <taxon>Coriobacteriia</taxon>
        <taxon>Coriobacteriales</taxon>
        <taxon>Atopobiaceae</taxon>
        <taxon>Lancefieldella</taxon>
    </lineage>
</organism>
<keyword evidence="1 5" id="KW-0547">Nucleotide-binding</keyword>
<evidence type="ECO:0000256" key="1">
    <source>
        <dbReference type="ARBA" id="ARBA00022741"/>
    </source>
</evidence>
<evidence type="ECO:0000256" key="2">
    <source>
        <dbReference type="ARBA" id="ARBA00022801"/>
    </source>
</evidence>
<dbReference type="Pfam" id="PF13538">
    <property type="entry name" value="UvrD_C_2"/>
    <property type="match status" value="1"/>
</dbReference>
<dbReference type="RefSeq" id="WP_003150549.1">
    <property type="nucleotide sequence ID" value="NZ_JQCP01000003.1"/>
</dbReference>
<dbReference type="InterPro" id="IPR014016">
    <property type="entry name" value="UvrD-like_ATP-bd"/>
</dbReference>
<dbReference type="Pfam" id="PF00580">
    <property type="entry name" value="UvrD-helicase"/>
    <property type="match status" value="1"/>
</dbReference>
<evidence type="ECO:0000256" key="5">
    <source>
        <dbReference type="PROSITE-ProRule" id="PRU00560"/>
    </source>
</evidence>
<keyword evidence="3 5" id="KW-0347">Helicase</keyword>
<dbReference type="InterPro" id="IPR027785">
    <property type="entry name" value="UvrD-like_helicase_C"/>
</dbReference>
<evidence type="ECO:0000313" key="8">
    <source>
        <dbReference type="Proteomes" id="UP000051927"/>
    </source>
</evidence>
<sequence length="738" mass="83163">MDEIHAQEQAHLSEIYAMLVKIRTDLETTLNTTQKDAARDLRQMSEEIRPDFGGADETIETLAAIETLNSVIDTYNQYHDFTVEKLGRVEMLLRQPYFAKVRLKMRPGRPSRDVYIGAAGITDEDRNPLIVDWRSPVAETYYNQEMGQTSYEVDGKKRTVELELRRQFDIVRDTLNMYFDTTVAIEDSLLLSALRRHHTEKLQAITATIQREQNTVVRHADVPVLLVNGIAGSGKTSVLLQRIAYLLYRERKTLRADQVHLFTPNDVFGRYIDTVLPSMGESNPHVTTWNEFLGSLGLADHASGAHDDPALLTQLEDGIASLVLEEDDFRGISLNNQQLIKPAQVASAVAKFSKFPVGPRLIALAKDELHTRLERRLGQMAHKDNLQEEMLGLDVEEQVQVFGHTVNPSSDEEILAATRQYLAYRFASAHDKIEAATWLRIDRIGMRILNIQALSGAEWVYLRLLITGSGAQNARFVMIDEVQDYSVTQLMMLARYFSRAHFLLLGDAHQAIYQDSATFDQIRNIFTETHGSVEECRLMTSYRSSPEITELFTSLLSNRERVQISSVHREGTRPVLREVVNADTDTQRICYLDALRGAIGEAADNGGLTAVIVQDKQRMRWLEKQLSTTALYHEKNDTPAGKKQDVLPHNKPLVTVVTSQNTLPAQGVVLLDLALAKGLEFDRVIIADAQAEVYGNDELSRRRLYTAISRAMHRVTIVSQGPMTPLLTAHLKDDCAGI</sequence>
<dbReference type="PANTHER" id="PTHR11070">
    <property type="entry name" value="UVRD / RECB / PCRA DNA HELICASE FAMILY MEMBER"/>
    <property type="match status" value="1"/>
</dbReference>
<dbReference type="PROSITE" id="PS51198">
    <property type="entry name" value="UVRD_HELICASE_ATP_BIND"/>
    <property type="match status" value="1"/>
</dbReference>
<dbReference type="PANTHER" id="PTHR11070:SF17">
    <property type="entry name" value="DNA HELICASE IV"/>
    <property type="match status" value="1"/>
</dbReference>
<dbReference type="GeneID" id="84905257"/>
<accession>A0ABR5PZ29</accession>
<reference evidence="7 8" key="1">
    <citation type="journal article" date="2015" name="Genome Announc.">
        <title>Expanding the biotechnology potential of lactobacilli through comparative genomics of 213 strains and associated genera.</title>
        <authorList>
            <person name="Sun Z."/>
            <person name="Harris H.M."/>
            <person name="McCann A."/>
            <person name="Guo C."/>
            <person name="Argimon S."/>
            <person name="Zhang W."/>
            <person name="Yang X."/>
            <person name="Jeffery I.B."/>
            <person name="Cooney J.C."/>
            <person name="Kagawa T.F."/>
            <person name="Liu W."/>
            <person name="Song Y."/>
            <person name="Salvetti E."/>
            <person name="Wrobel A."/>
            <person name="Rasinkangas P."/>
            <person name="Parkhill J."/>
            <person name="Rea M.C."/>
            <person name="O'Sullivan O."/>
            <person name="Ritari J."/>
            <person name="Douillard F.P."/>
            <person name="Paul Ross R."/>
            <person name="Yang R."/>
            <person name="Briner A.E."/>
            <person name="Felis G.E."/>
            <person name="de Vos W.M."/>
            <person name="Barrangou R."/>
            <person name="Klaenhammer T.R."/>
            <person name="Caufield P.W."/>
            <person name="Cui Y."/>
            <person name="Zhang H."/>
            <person name="O'Toole P.W."/>
        </authorList>
    </citation>
    <scope>NUCLEOTIDE SEQUENCE [LARGE SCALE GENOMIC DNA]</scope>
    <source>
        <strain evidence="7 8">DSM 7090</strain>
    </source>
</reference>
<dbReference type="SUPFAM" id="SSF52540">
    <property type="entry name" value="P-loop containing nucleoside triphosphate hydrolases"/>
    <property type="match status" value="1"/>
</dbReference>
<evidence type="ECO:0000259" key="6">
    <source>
        <dbReference type="PROSITE" id="PS51198"/>
    </source>
</evidence>
<dbReference type="EMBL" id="JQCP01000003">
    <property type="protein sequence ID" value="KRO01853.1"/>
    <property type="molecule type" value="Genomic_DNA"/>
</dbReference>
<proteinExistence type="predicted"/>
<evidence type="ECO:0000313" key="7">
    <source>
        <dbReference type="EMBL" id="KRO01853.1"/>
    </source>
</evidence>
<dbReference type="Proteomes" id="UP000051927">
    <property type="component" value="Unassembled WGS sequence"/>
</dbReference>
<protein>
    <submittedName>
        <fullName evidence="7">Superfamily I DNA and RNA helicase</fullName>
    </submittedName>
</protein>
<evidence type="ECO:0000256" key="4">
    <source>
        <dbReference type="ARBA" id="ARBA00022840"/>
    </source>
</evidence>
<keyword evidence="2 5" id="KW-0378">Hydrolase</keyword>
<dbReference type="Gene3D" id="3.40.50.300">
    <property type="entry name" value="P-loop containing nucleotide triphosphate hydrolases"/>
    <property type="match status" value="3"/>
</dbReference>
<evidence type="ECO:0000256" key="3">
    <source>
        <dbReference type="ARBA" id="ARBA00022806"/>
    </source>
</evidence>
<gene>
    <name evidence="7" type="ORF">IV60_GL001097</name>
</gene>